<dbReference type="FunFam" id="1.10.10.1760:FF:000001">
    <property type="entry name" value="60S ribosomal protein L36"/>
    <property type="match status" value="1"/>
</dbReference>
<evidence type="ECO:0000256" key="3">
    <source>
        <dbReference type="ARBA" id="ARBA00023274"/>
    </source>
</evidence>
<dbReference type="AlphaFoldDB" id="A0A9P6LSF8"/>
<dbReference type="GO" id="GO:0006412">
    <property type="term" value="P:translation"/>
    <property type="evidence" value="ECO:0007669"/>
    <property type="project" value="InterPro"/>
</dbReference>
<dbReference type="OrthoDB" id="9616667at2759"/>
<evidence type="ECO:0000256" key="1">
    <source>
        <dbReference type="ARBA" id="ARBA00006509"/>
    </source>
</evidence>
<name>A0A9P6LSF8_9FUNG</name>
<keyword evidence="3 4" id="KW-0687">Ribonucleoprotein</keyword>
<dbReference type="InterPro" id="IPR000509">
    <property type="entry name" value="Ribosomal_eL36"/>
</dbReference>
<proteinExistence type="inferred from homology"/>
<organism evidence="5 6">
    <name type="scientific">Modicella reniformis</name>
    <dbReference type="NCBI Taxonomy" id="1440133"/>
    <lineage>
        <taxon>Eukaryota</taxon>
        <taxon>Fungi</taxon>
        <taxon>Fungi incertae sedis</taxon>
        <taxon>Mucoromycota</taxon>
        <taxon>Mortierellomycotina</taxon>
        <taxon>Mortierellomycetes</taxon>
        <taxon>Mortierellales</taxon>
        <taxon>Mortierellaceae</taxon>
        <taxon>Modicella</taxon>
    </lineage>
</organism>
<dbReference type="GO" id="GO:0003735">
    <property type="term" value="F:structural constituent of ribosome"/>
    <property type="evidence" value="ECO:0007669"/>
    <property type="project" value="InterPro"/>
</dbReference>
<evidence type="ECO:0000313" key="6">
    <source>
        <dbReference type="Proteomes" id="UP000749646"/>
    </source>
</evidence>
<dbReference type="InterPro" id="IPR038097">
    <property type="entry name" value="Ribosomal_eL36_sf"/>
</dbReference>
<sequence>TGKRVVFVRSIIREIAGFAPYERRIMELIKNSKDKRARKLAKKRLGTFLRAKGKVEELTTVIAESRRH</sequence>
<dbReference type="Pfam" id="PF01158">
    <property type="entry name" value="Ribosomal_L36e"/>
    <property type="match status" value="1"/>
</dbReference>
<dbReference type="GO" id="GO:1990904">
    <property type="term" value="C:ribonucleoprotein complex"/>
    <property type="evidence" value="ECO:0007669"/>
    <property type="project" value="UniProtKB-KW"/>
</dbReference>
<accession>A0A9P6LSF8</accession>
<gene>
    <name evidence="5" type="ORF">BGZ65_004893</name>
</gene>
<feature type="non-terminal residue" evidence="5">
    <location>
        <position position="68"/>
    </location>
</feature>
<keyword evidence="6" id="KW-1185">Reference proteome</keyword>
<dbReference type="Gene3D" id="1.10.10.1760">
    <property type="entry name" value="60S ribosomal protein L36"/>
    <property type="match status" value="1"/>
</dbReference>
<dbReference type="GO" id="GO:0005840">
    <property type="term" value="C:ribosome"/>
    <property type="evidence" value="ECO:0007669"/>
    <property type="project" value="UniProtKB-KW"/>
</dbReference>
<evidence type="ECO:0000256" key="4">
    <source>
        <dbReference type="RuleBase" id="RU000665"/>
    </source>
</evidence>
<dbReference type="PROSITE" id="PS01190">
    <property type="entry name" value="RIBOSOMAL_L36E"/>
    <property type="match status" value="1"/>
</dbReference>
<protein>
    <recommendedName>
        <fullName evidence="4">60S ribosomal protein L36</fullName>
    </recommendedName>
</protein>
<evidence type="ECO:0000256" key="2">
    <source>
        <dbReference type="ARBA" id="ARBA00022980"/>
    </source>
</evidence>
<dbReference type="PANTHER" id="PTHR10114">
    <property type="entry name" value="60S RIBOSOMAL PROTEIN L36"/>
    <property type="match status" value="1"/>
</dbReference>
<dbReference type="Proteomes" id="UP000749646">
    <property type="component" value="Unassembled WGS sequence"/>
</dbReference>
<comment type="caution">
    <text evidence="5">The sequence shown here is derived from an EMBL/GenBank/DDBJ whole genome shotgun (WGS) entry which is preliminary data.</text>
</comment>
<reference evidence="5" key="1">
    <citation type="journal article" date="2020" name="Fungal Divers.">
        <title>Resolving the Mortierellaceae phylogeny through synthesis of multi-gene phylogenetics and phylogenomics.</title>
        <authorList>
            <person name="Vandepol N."/>
            <person name="Liber J."/>
            <person name="Desiro A."/>
            <person name="Na H."/>
            <person name="Kennedy M."/>
            <person name="Barry K."/>
            <person name="Grigoriev I.V."/>
            <person name="Miller A.N."/>
            <person name="O'Donnell K."/>
            <person name="Stajich J.E."/>
            <person name="Bonito G."/>
        </authorList>
    </citation>
    <scope>NUCLEOTIDE SEQUENCE</scope>
    <source>
        <strain evidence="5">MES-2147</strain>
    </source>
</reference>
<keyword evidence="2 4" id="KW-0689">Ribosomal protein</keyword>
<comment type="similarity">
    <text evidence="1 4">Belongs to the eukaryotic ribosomal protein eL36 family.</text>
</comment>
<evidence type="ECO:0000313" key="5">
    <source>
        <dbReference type="EMBL" id="KAF9931430.1"/>
    </source>
</evidence>
<dbReference type="EMBL" id="JAAAHW010010057">
    <property type="protein sequence ID" value="KAF9931430.1"/>
    <property type="molecule type" value="Genomic_DNA"/>
</dbReference>